<evidence type="ECO:0000313" key="4">
    <source>
        <dbReference type="Proteomes" id="UP000719412"/>
    </source>
</evidence>
<accession>A0A8J6HHW1</accession>
<evidence type="ECO:0000256" key="1">
    <source>
        <dbReference type="SAM" id="Coils"/>
    </source>
</evidence>
<feature type="region of interest" description="Disordered" evidence="2">
    <location>
        <begin position="136"/>
        <end position="173"/>
    </location>
</feature>
<feature type="region of interest" description="Disordered" evidence="2">
    <location>
        <begin position="334"/>
        <end position="353"/>
    </location>
</feature>
<dbReference type="GO" id="GO:0003676">
    <property type="term" value="F:nucleic acid binding"/>
    <property type="evidence" value="ECO:0007669"/>
    <property type="project" value="InterPro"/>
</dbReference>
<dbReference type="EMBL" id="JABDTM020023731">
    <property type="protein sequence ID" value="KAH0814950.1"/>
    <property type="molecule type" value="Genomic_DNA"/>
</dbReference>
<keyword evidence="4" id="KW-1185">Reference proteome</keyword>
<protein>
    <submittedName>
        <fullName evidence="3">Uncharacterized protein</fullName>
    </submittedName>
</protein>
<keyword evidence="1" id="KW-0175">Coiled coil</keyword>
<organism evidence="3 4">
    <name type="scientific">Tenebrio molitor</name>
    <name type="common">Yellow mealworm beetle</name>
    <dbReference type="NCBI Taxonomy" id="7067"/>
    <lineage>
        <taxon>Eukaryota</taxon>
        <taxon>Metazoa</taxon>
        <taxon>Ecdysozoa</taxon>
        <taxon>Arthropoda</taxon>
        <taxon>Hexapoda</taxon>
        <taxon>Insecta</taxon>
        <taxon>Pterygota</taxon>
        <taxon>Neoptera</taxon>
        <taxon>Endopterygota</taxon>
        <taxon>Coleoptera</taxon>
        <taxon>Polyphaga</taxon>
        <taxon>Cucujiformia</taxon>
        <taxon>Tenebrionidae</taxon>
        <taxon>Tenebrio</taxon>
    </lineage>
</organism>
<dbReference type="Proteomes" id="UP000719412">
    <property type="component" value="Unassembled WGS sequence"/>
</dbReference>
<feature type="coiled-coil region" evidence="1">
    <location>
        <begin position="456"/>
        <end position="509"/>
    </location>
</feature>
<sequence>MQKKETVQEYFLIMKELASRGNVEDNALIQYTIDGITDDMSNKIILYGANNLKEFKRKLQIFESLRENSMKMFKTKKEPEIKEEVMKKQDMKYKKEEGKQIRGFNSGLKGHRSTDCKFKEKGTKSFKCNNYGHRTKECNEDNKQKKQSEIEKKSSPTVYLSNSLQDEEPPENHEICNGEASAFLKIGAPRFEETPLTLTGLGNGKVKTLGKFTTKINIDNCELVTEIHIVSDEAISINLIIGTPILNKVTLIMNSEGVIVTKDVTRMKETNLLNDEKNVQKRIAAEDENTTGENDGLPEGEVSKKISDEDKIEDTEENLNDALKITSSEDDIGVESEENQNFGETFGSGEEKRNTNEDIQGVFEVEAFLVTRESLGRKLEAAVDKIEKEINSNIPKNEDDVSQVNLEDKEVEEACEEGSTEKVEDFDNLGRRLVEAVDKMANELNCKNKEKYVCSVDVSEDKIENSEREVVTVIEERYELRKEAKQQIKEIHEENIKNYNRKRKMAREYKPGDQVSIKRKRTQFKTNAKILPKYLGRYEVIKKIGNDRYHVKKIGTHDGPRTTKSCAEMMKPWCQEDLDSFEANEFQDGRVVGNG</sequence>
<dbReference type="SUPFAM" id="SSF57756">
    <property type="entry name" value="Retrovirus zinc finger-like domains"/>
    <property type="match status" value="1"/>
</dbReference>
<evidence type="ECO:0000313" key="3">
    <source>
        <dbReference type="EMBL" id="KAH0814950.1"/>
    </source>
</evidence>
<dbReference type="GO" id="GO:0008270">
    <property type="term" value="F:zinc ion binding"/>
    <property type="evidence" value="ECO:0007669"/>
    <property type="project" value="InterPro"/>
</dbReference>
<gene>
    <name evidence="3" type="ORF">GEV33_007841</name>
</gene>
<feature type="compositionally biased region" description="Basic and acidic residues" evidence="2">
    <location>
        <begin position="136"/>
        <end position="154"/>
    </location>
</feature>
<proteinExistence type="predicted"/>
<reference evidence="3" key="1">
    <citation type="journal article" date="2020" name="J Insects Food Feed">
        <title>The yellow mealworm (Tenebrio molitor) genome: a resource for the emerging insects as food and feed industry.</title>
        <authorList>
            <person name="Eriksson T."/>
            <person name="Andere A."/>
            <person name="Kelstrup H."/>
            <person name="Emery V."/>
            <person name="Picard C."/>
        </authorList>
    </citation>
    <scope>NUCLEOTIDE SEQUENCE</scope>
    <source>
        <strain evidence="3">Stoneville</strain>
        <tissue evidence="3">Whole head</tissue>
    </source>
</reference>
<comment type="caution">
    <text evidence="3">The sequence shown here is derived from an EMBL/GenBank/DDBJ whole genome shotgun (WGS) entry which is preliminary data.</text>
</comment>
<reference evidence="3" key="2">
    <citation type="submission" date="2021-08" db="EMBL/GenBank/DDBJ databases">
        <authorList>
            <person name="Eriksson T."/>
        </authorList>
    </citation>
    <scope>NUCLEOTIDE SEQUENCE</scope>
    <source>
        <strain evidence="3">Stoneville</strain>
        <tissue evidence="3">Whole head</tissue>
    </source>
</reference>
<dbReference type="Gene3D" id="4.10.60.10">
    <property type="entry name" value="Zinc finger, CCHC-type"/>
    <property type="match status" value="1"/>
</dbReference>
<dbReference type="InterPro" id="IPR036875">
    <property type="entry name" value="Znf_CCHC_sf"/>
</dbReference>
<dbReference type="AlphaFoldDB" id="A0A8J6HHW1"/>
<evidence type="ECO:0000256" key="2">
    <source>
        <dbReference type="SAM" id="MobiDB-lite"/>
    </source>
</evidence>
<name>A0A8J6HHW1_TENMO</name>